<name>A0A9W7A2A2_9STRA</name>
<dbReference type="AlphaFoldDB" id="A0A9W7A2A2"/>
<evidence type="ECO:0000313" key="2">
    <source>
        <dbReference type="Proteomes" id="UP001165082"/>
    </source>
</evidence>
<dbReference type="EMBL" id="BRXZ01003762">
    <property type="protein sequence ID" value="GMH61373.1"/>
    <property type="molecule type" value="Genomic_DNA"/>
</dbReference>
<reference evidence="1" key="1">
    <citation type="submission" date="2022-07" db="EMBL/GenBank/DDBJ databases">
        <title>Genome analysis of Parmales, a sister group of diatoms, reveals the evolutionary specialization of diatoms from phago-mixotrophs to photoautotrophs.</title>
        <authorList>
            <person name="Ban H."/>
            <person name="Sato S."/>
            <person name="Yoshikawa S."/>
            <person name="Kazumasa Y."/>
            <person name="Nakamura Y."/>
            <person name="Ichinomiya M."/>
            <person name="Saitoh K."/>
            <person name="Sato N."/>
            <person name="Blanc-Mathieu R."/>
            <person name="Endo H."/>
            <person name="Kuwata A."/>
            <person name="Ogata H."/>
        </authorList>
    </citation>
    <scope>NUCLEOTIDE SEQUENCE</scope>
</reference>
<evidence type="ECO:0000313" key="1">
    <source>
        <dbReference type="EMBL" id="GMH61373.1"/>
    </source>
</evidence>
<organism evidence="1 2">
    <name type="scientific">Triparma retinervis</name>
    <dbReference type="NCBI Taxonomy" id="2557542"/>
    <lineage>
        <taxon>Eukaryota</taxon>
        <taxon>Sar</taxon>
        <taxon>Stramenopiles</taxon>
        <taxon>Ochrophyta</taxon>
        <taxon>Bolidophyceae</taxon>
        <taxon>Parmales</taxon>
        <taxon>Triparmaceae</taxon>
        <taxon>Triparma</taxon>
    </lineage>
</organism>
<proteinExistence type="predicted"/>
<feature type="non-terminal residue" evidence="1">
    <location>
        <position position="47"/>
    </location>
</feature>
<protein>
    <submittedName>
        <fullName evidence="1">Uncharacterized protein</fullName>
    </submittedName>
</protein>
<comment type="caution">
    <text evidence="1">The sequence shown here is derived from an EMBL/GenBank/DDBJ whole genome shotgun (WGS) entry which is preliminary data.</text>
</comment>
<dbReference type="Proteomes" id="UP001165082">
    <property type="component" value="Unassembled WGS sequence"/>
</dbReference>
<accession>A0A9W7A2A2</accession>
<sequence length="47" mass="5162">MSGNSPPKVTITPATETSARIVTYDFEKDVPKDVPNLQLSYFNFGGK</sequence>
<keyword evidence="2" id="KW-1185">Reference proteome</keyword>
<gene>
    <name evidence="1" type="ORF">TrRE_jg13385</name>
</gene>